<dbReference type="GO" id="GO:0020037">
    <property type="term" value="F:heme binding"/>
    <property type="evidence" value="ECO:0007669"/>
    <property type="project" value="InterPro"/>
</dbReference>
<dbReference type="RefSeq" id="WP_142930142.1">
    <property type="nucleotide sequence ID" value="NZ_ML660117.1"/>
</dbReference>
<keyword evidence="6" id="KW-1185">Reference proteome</keyword>
<dbReference type="PANTHER" id="PTHR11475:SF4">
    <property type="entry name" value="CHORION PEROXIDASE"/>
    <property type="match status" value="1"/>
</dbReference>
<keyword evidence="4" id="KW-0732">Signal</keyword>
<dbReference type="PANTHER" id="PTHR11475">
    <property type="entry name" value="OXIDASE/PEROXIDASE"/>
    <property type="match status" value="1"/>
</dbReference>
<dbReference type="SUPFAM" id="SSF48113">
    <property type="entry name" value="Heme-dependent peroxidases"/>
    <property type="match status" value="1"/>
</dbReference>
<evidence type="ECO:0000256" key="3">
    <source>
        <dbReference type="ARBA" id="ARBA00023180"/>
    </source>
</evidence>
<dbReference type="Pfam" id="PF03098">
    <property type="entry name" value="An_peroxidase"/>
    <property type="match status" value="1"/>
</dbReference>
<reference evidence="5 6" key="1">
    <citation type="submission" date="2019-06" db="EMBL/GenBank/DDBJ databases">
        <title>Whole genome sequence for Cellvibrionaceae sp. R142.</title>
        <authorList>
            <person name="Wang G."/>
        </authorList>
    </citation>
    <scope>NUCLEOTIDE SEQUENCE [LARGE SCALE GENOMIC DNA]</scope>
    <source>
        <strain evidence="5 6">R142</strain>
    </source>
</reference>
<dbReference type="InterPro" id="IPR010255">
    <property type="entry name" value="Haem_peroxidase_sf"/>
</dbReference>
<dbReference type="InterPro" id="IPR019791">
    <property type="entry name" value="Haem_peroxidase_animal"/>
</dbReference>
<keyword evidence="2" id="KW-0964">Secreted</keyword>
<accession>A0A545SMY1</accession>
<keyword evidence="3" id="KW-0325">Glycoprotein</keyword>
<evidence type="ECO:0000256" key="2">
    <source>
        <dbReference type="ARBA" id="ARBA00022525"/>
    </source>
</evidence>
<dbReference type="Proteomes" id="UP000319732">
    <property type="component" value="Unassembled WGS sequence"/>
</dbReference>
<evidence type="ECO:0000313" key="6">
    <source>
        <dbReference type="Proteomes" id="UP000319732"/>
    </source>
</evidence>
<evidence type="ECO:0000313" key="5">
    <source>
        <dbReference type="EMBL" id="TQV66317.1"/>
    </source>
</evidence>
<name>A0A545SMY1_9GAMM</name>
<proteinExistence type="predicted"/>
<dbReference type="PRINTS" id="PR00457">
    <property type="entry name" value="ANPEROXIDASE"/>
</dbReference>
<evidence type="ECO:0000256" key="4">
    <source>
        <dbReference type="SAM" id="SignalP"/>
    </source>
</evidence>
<sequence>MKKVFWFCVLLGFSFSQASLGSAELDIEGYEFFDEKAFDSRSFSNLNLFEVTSEYRTFNGSFNNLSNPSAGAIDSDLKRLAPNTYGDGVSSMAGATLSSPRIISNYVMNEDTVRENRRRASAFLWQWGQFIDHDLDLTPADESGESAPVFIPLGDLAFDPLNTGNVQISFSRSLFNEQTGTGAGNPREQINSITAWVDASSVYGSTAARAFALRTLDGTGRLKTSEGNLLPFNENGIPNDLGPNVSGSPADFFIAGDLRANEQVGLMTMHTLFVREHNRLVDQFNASGIFGNEAYEIARQLVGAFMQVITYKEFLPVLLGRNNDLAPYTVYNEAVDPNISTEFSTAAFRLGHSMLNPFLLRLDSLGNEIADGHLALRDSFFTPDRLVREGGLEPVLRGLAAQRAMDIDVQIVDDVRNFLFGPPGAGGFDLASLNIQRGRDHGLPRYNDAREAMGLPRVNSFNEMNATGATKRKLRMVYNSVDDVDLWVGGLAERHVQGGLVGELFHAIIKDQFTRLRDGDRFWYQRVFTGNTLQDIENTRLSHIIVRNTDIGQNEIARNVFRVAN</sequence>
<comment type="caution">
    <text evidence="5">The sequence shown here is derived from an EMBL/GenBank/DDBJ whole genome shotgun (WGS) entry which is preliminary data.</text>
</comment>
<dbReference type="GO" id="GO:0005576">
    <property type="term" value="C:extracellular region"/>
    <property type="evidence" value="ECO:0007669"/>
    <property type="project" value="UniProtKB-SubCell"/>
</dbReference>
<dbReference type="EMBL" id="VHSG01000042">
    <property type="protein sequence ID" value="TQV66317.1"/>
    <property type="molecule type" value="Genomic_DNA"/>
</dbReference>
<feature type="signal peptide" evidence="4">
    <location>
        <begin position="1"/>
        <end position="18"/>
    </location>
</feature>
<protein>
    <submittedName>
        <fullName evidence="5">Peroxiredoxin</fullName>
    </submittedName>
</protein>
<comment type="subcellular location">
    <subcellularLocation>
        <location evidence="1">Secreted</location>
    </subcellularLocation>
</comment>
<dbReference type="AlphaFoldDB" id="A0A545SMY1"/>
<gene>
    <name evidence="5" type="ORF">FKG94_27380</name>
</gene>
<dbReference type="PROSITE" id="PS50292">
    <property type="entry name" value="PEROXIDASE_3"/>
    <property type="match status" value="1"/>
</dbReference>
<dbReference type="OrthoDB" id="9765610at2"/>
<dbReference type="InterPro" id="IPR037120">
    <property type="entry name" value="Haem_peroxidase_sf_animal"/>
</dbReference>
<dbReference type="GO" id="GO:0006979">
    <property type="term" value="P:response to oxidative stress"/>
    <property type="evidence" value="ECO:0007669"/>
    <property type="project" value="InterPro"/>
</dbReference>
<dbReference type="CDD" id="cd09822">
    <property type="entry name" value="peroxinectin_like_bacterial"/>
    <property type="match status" value="1"/>
</dbReference>
<feature type="chain" id="PRO_5022140331" evidence="4">
    <location>
        <begin position="19"/>
        <end position="565"/>
    </location>
</feature>
<dbReference type="Gene3D" id="1.10.640.10">
    <property type="entry name" value="Haem peroxidase domain superfamily, animal type"/>
    <property type="match status" value="1"/>
</dbReference>
<dbReference type="GO" id="GO:0004601">
    <property type="term" value="F:peroxidase activity"/>
    <property type="evidence" value="ECO:0007669"/>
    <property type="project" value="InterPro"/>
</dbReference>
<organism evidence="5 6">
    <name type="scientific">Exilibacterium tricleocarpae</name>
    <dbReference type="NCBI Taxonomy" id="2591008"/>
    <lineage>
        <taxon>Bacteria</taxon>
        <taxon>Pseudomonadati</taxon>
        <taxon>Pseudomonadota</taxon>
        <taxon>Gammaproteobacteria</taxon>
        <taxon>Cellvibrionales</taxon>
        <taxon>Cellvibrionaceae</taxon>
        <taxon>Exilibacterium</taxon>
    </lineage>
</organism>
<evidence type="ECO:0000256" key="1">
    <source>
        <dbReference type="ARBA" id="ARBA00004613"/>
    </source>
</evidence>